<proteinExistence type="predicted"/>
<organism evidence="2 3">
    <name type="scientific">Candidatus Shapirobacteria bacterium CG10_big_fil_rev_8_21_14_0_10_36_6</name>
    <dbReference type="NCBI Taxonomy" id="1974886"/>
    <lineage>
        <taxon>Bacteria</taxon>
        <taxon>Candidatus Shapironibacteriota</taxon>
    </lineage>
</organism>
<gene>
    <name evidence="2" type="ORF">COU93_00145</name>
</gene>
<dbReference type="GO" id="GO:0005524">
    <property type="term" value="F:ATP binding"/>
    <property type="evidence" value="ECO:0007669"/>
    <property type="project" value="InterPro"/>
</dbReference>
<feature type="domain" description="Mur ligase central" evidence="1">
    <location>
        <begin position="42"/>
        <end position="233"/>
    </location>
</feature>
<dbReference type="GO" id="GO:0016881">
    <property type="term" value="F:acid-amino acid ligase activity"/>
    <property type="evidence" value="ECO:0007669"/>
    <property type="project" value="InterPro"/>
</dbReference>
<evidence type="ECO:0000313" key="3">
    <source>
        <dbReference type="Proteomes" id="UP000229766"/>
    </source>
</evidence>
<sequence>MYKKIYKICFQKIKNIFWHLPKSIFYNIYFGFPHRNLTLIGVTGTDGKTTSVNLIHQALLNANIKSGLISTLGAKIGDQSISIGLHTTSPDSSIVQKIFAQMVTEGMTHAIVEVTAHAIDQYRYFGCNFAICGITNTSHEHLDDFLNMSSYINTKAKLFSNSNIAILNKDDSSFSQIIVPPTTKIFSYSIDKKSDYQAKNINLNNKFLEFTVNKTTYKTNSNYRYQIYNILLVHSILNQLKIDPNLLPKLILNFPEIKGRREIVK</sequence>
<evidence type="ECO:0000313" key="2">
    <source>
        <dbReference type="EMBL" id="PJE67183.1"/>
    </source>
</evidence>
<dbReference type="Pfam" id="PF08245">
    <property type="entry name" value="Mur_ligase_M"/>
    <property type="match status" value="1"/>
</dbReference>
<protein>
    <recommendedName>
        <fullName evidence="1">Mur ligase central domain-containing protein</fullName>
    </recommendedName>
</protein>
<comment type="caution">
    <text evidence="2">The sequence shown here is derived from an EMBL/GenBank/DDBJ whole genome shotgun (WGS) entry which is preliminary data.</text>
</comment>
<accession>A0A2M8L2N0</accession>
<dbReference type="Gene3D" id="3.40.1190.10">
    <property type="entry name" value="Mur-like, catalytic domain"/>
    <property type="match status" value="1"/>
</dbReference>
<dbReference type="EMBL" id="PFEI01000008">
    <property type="protein sequence ID" value="PJE67183.1"/>
    <property type="molecule type" value="Genomic_DNA"/>
</dbReference>
<dbReference type="PANTHER" id="PTHR23135:SF4">
    <property type="entry name" value="UDP-N-ACETYLMURAMOYL-L-ALANYL-D-GLUTAMATE--2,6-DIAMINOPIMELATE LIGASE MURE HOMOLOG, CHLOROPLASTIC"/>
    <property type="match status" value="1"/>
</dbReference>
<name>A0A2M8L2N0_9BACT</name>
<dbReference type="AlphaFoldDB" id="A0A2M8L2N0"/>
<dbReference type="SUPFAM" id="SSF53623">
    <property type="entry name" value="MurD-like peptide ligases, catalytic domain"/>
    <property type="match status" value="1"/>
</dbReference>
<reference evidence="3" key="1">
    <citation type="submission" date="2017-09" db="EMBL/GenBank/DDBJ databases">
        <title>Depth-based differentiation of microbial function through sediment-hosted aquifers and enrichment of novel symbionts in the deep terrestrial subsurface.</title>
        <authorList>
            <person name="Probst A.J."/>
            <person name="Ladd B."/>
            <person name="Jarett J.K."/>
            <person name="Geller-Mcgrath D.E."/>
            <person name="Sieber C.M.K."/>
            <person name="Emerson J.B."/>
            <person name="Anantharaman K."/>
            <person name="Thomas B.C."/>
            <person name="Malmstrom R."/>
            <person name="Stieglmeier M."/>
            <person name="Klingl A."/>
            <person name="Woyke T."/>
            <person name="Ryan C.M."/>
            <person name="Banfield J.F."/>
        </authorList>
    </citation>
    <scope>NUCLEOTIDE SEQUENCE [LARGE SCALE GENOMIC DNA]</scope>
</reference>
<evidence type="ECO:0000259" key="1">
    <source>
        <dbReference type="Pfam" id="PF08245"/>
    </source>
</evidence>
<dbReference type="PANTHER" id="PTHR23135">
    <property type="entry name" value="MUR LIGASE FAMILY MEMBER"/>
    <property type="match status" value="1"/>
</dbReference>
<dbReference type="InterPro" id="IPR036565">
    <property type="entry name" value="Mur-like_cat_sf"/>
</dbReference>
<feature type="non-terminal residue" evidence="2">
    <location>
        <position position="265"/>
    </location>
</feature>
<dbReference type="Proteomes" id="UP000229766">
    <property type="component" value="Unassembled WGS sequence"/>
</dbReference>
<dbReference type="InterPro" id="IPR013221">
    <property type="entry name" value="Mur_ligase_cen"/>
</dbReference>